<sequence length="88" mass="10087">MADSESDKKSCEDVLKMLQDLNKDLEQMLEQMEKISVKATCMAYDMVAARSNPAMAEKARRLNEAFQKCLEEVEKNWKETVEEAKLAP</sequence>
<dbReference type="Pfam" id="PF15191">
    <property type="entry name" value="Synaptonemal_3"/>
    <property type="match status" value="1"/>
</dbReference>
<comment type="caution">
    <text evidence="2">The sequence shown here is derived from an EMBL/GenBank/DDBJ whole genome shotgun (WGS) entry which is preliminary data.</text>
</comment>
<evidence type="ECO:0008006" key="4">
    <source>
        <dbReference type="Google" id="ProtNLM"/>
    </source>
</evidence>
<name>A0AAV2ZYX1_PYXAD</name>
<evidence type="ECO:0000313" key="3">
    <source>
        <dbReference type="Proteomes" id="UP001181693"/>
    </source>
</evidence>
<evidence type="ECO:0000313" key="2">
    <source>
        <dbReference type="EMBL" id="DBA15158.1"/>
    </source>
</evidence>
<organism evidence="2 3">
    <name type="scientific">Pyxicephalus adspersus</name>
    <name type="common">African bullfrog</name>
    <dbReference type="NCBI Taxonomy" id="30357"/>
    <lineage>
        <taxon>Eukaryota</taxon>
        <taxon>Metazoa</taxon>
        <taxon>Chordata</taxon>
        <taxon>Craniata</taxon>
        <taxon>Vertebrata</taxon>
        <taxon>Euteleostomi</taxon>
        <taxon>Amphibia</taxon>
        <taxon>Batrachia</taxon>
        <taxon>Anura</taxon>
        <taxon>Neobatrachia</taxon>
        <taxon>Ranoidea</taxon>
        <taxon>Pyxicephalidae</taxon>
        <taxon>Pyxicephalinae</taxon>
        <taxon>Pyxicephalus</taxon>
    </lineage>
</organism>
<dbReference type="PANTHER" id="PTHR36686">
    <property type="entry name" value="SYNAPTONEMAL COMPLEX CENTRAL ELEMENT PROTEIN 3"/>
    <property type="match status" value="1"/>
</dbReference>
<dbReference type="AlphaFoldDB" id="A0AAV2ZYX1"/>
<dbReference type="GO" id="GO:0007130">
    <property type="term" value="P:synaptonemal complex assembly"/>
    <property type="evidence" value="ECO:0007669"/>
    <property type="project" value="InterPro"/>
</dbReference>
<gene>
    <name evidence="2" type="ORF">GDO54_004406</name>
</gene>
<keyword evidence="1" id="KW-0175">Coiled coil</keyword>
<dbReference type="EMBL" id="DYDO01000012">
    <property type="protein sequence ID" value="DBA15158.1"/>
    <property type="molecule type" value="Genomic_DNA"/>
</dbReference>
<dbReference type="InterPro" id="IPR028145">
    <property type="entry name" value="Synaptonemal_3"/>
</dbReference>
<feature type="coiled-coil region" evidence="1">
    <location>
        <begin position="8"/>
        <end position="76"/>
    </location>
</feature>
<reference evidence="2" key="1">
    <citation type="thesis" date="2020" institute="ProQuest LLC" country="789 East Eisenhower Parkway, Ann Arbor, MI, USA">
        <title>Comparative Genomics and Chromosome Evolution.</title>
        <authorList>
            <person name="Mudd A.B."/>
        </authorList>
    </citation>
    <scope>NUCLEOTIDE SEQUENCE</scope>
    <source>
        <strain evidence="2">1538</strain>
        <tissue evidence="2">Blood</tissue>
    </source>
</reference>
<accession>A0AAV2ZYX1</accession>
<dbReference type="GO" id="GO:0007131">
    <property type="term" value="P:reciprocal meiotic recombination"/>
    <property type="evidence" value="ECO:0007669"/>
    <property type="project" value="InterPro"/>
</dbReference>
<keyword evidence="3" id="KW-1185">Reference proteome</keyword>
<evidence type="ECO:0000256" key="1">
    <source>
        <dbReference type="SAM" id="Coils"/>
    </source>
</evidence>
<protein>
    <recommendedName>
        <fullName evidence="4">Synaptonemal complex central element protein 3</fullName>
    </recommendedName>
</protein>
<dbReference type="Proteomes" id="UP001181693">
    <property type="component" value="Unassembled WGS sequence"/>
</dbReference>
<proteinExistence type="predicted"/>
<dbReference type="GO" id="GO:0007283">
    <property type="term" value="P:spermatogenesis"/>
    <property type="evidence" value="ECO:0007669"/>
    <property type="project" value="InterPro"/>
</dbReference>
<dbReference type="PANTHER" id="PTHR36686:SF1">
    <property type="entry name" value="SYNAPTONEMAL COMPLEX CENTRAL ELEMENT PROTEIN 3"/>
    <property type="match status" value="1"/>
</dbReference>